<evidence type="ECO:0000256" key="4">
    <source>
        <dbReference type="ARBA" id="ARBA00023010"/>
    </source>
</evidence>
<keyword evidence="5" id="KW-0813">Transport</keyword>
<dbReference type="Pfam" id="PF02953">
    <property type="entry name" value="zf-Tim10_DDP"/>
    <property type="match status" value="1"/>
</dbReference>
<keyword evidence="3 5" id="KW-0653">Protein transport</keyword>
<dbReference type="InParanoid" id="A0A1X2HJF9"/>
<dbReference type="SUPFAM" id="SSF144122">
    <property type="entry name" value="Tim10-like"/>
    <property type="match status" value="1"/>
</dbReference>
<gene>
    <name evidence="7" type="ORF">BCR43DRAFT_471850</name>
</gene>
<keyword evidence="5" id="KW-1015">Disulfide bond</keyword>
<comment type="domain">
    <text evidence="5">The twin CX3C motif contains 4 conserved Cys residues that form 2 disulfide bonds in the mitochondrial intermembrane space.</text>
</comment>
<dbReference type="AlphaFoldDB" id="A0A1X2HJF9"/>
<reference evidence="7 8" key="1">
    <citation type="submission" date="2016-07" db="EMBL/GenBank/DDBJ databases">
        <title>Pervasive Adenine N6-methylation of Active Genes in Fungi.</title>
        <authorList>
            <consortium name="DOE Joint Genome Institute"/>
            <person name="Mondo S.J."/>
            <person name="Dannebaum R.O."/>
            <person name="Kuo R.C."/>
            <person name="Labutti K."/>
            <person name="Haridas S."/>
            <person name="Kuo A."/>
            <person name="Salamov A."/>
            <person name="Ahrendt S.R."/>
            <person name="Lipzen A."/>
            <person name="Sullivan W."/>
            <person name="Andreopoulos W.B."/>
            <person name="Clum A."/>
            <person name="Lindquist E."/>
            <person name="Daum C."/>
            <person name="Ramamoorthy G.K."/>
            <person name="Gryganskyi A."/>
            <person name="Culley D."/>
            <person name="Magnuson J.K."/>
            <person name="James T.Y."/>
            <person name="O'Malley M.A."/>
            <person name="Stajich J.E."/>
            <person name="Spatafora J.W."/>
            <person name="Visel A."/>
            <person name="Grigoriev I.V."/>
        </authorList>
    </citation>
    <scope>NUCLEOTIDE SEQUENCE [LARGE SCALE GENOMIC DNA]</scope>
    <source>
        <strain evidence="7 8">NRRL 2496</strain>
    </source>
</reference>
<keyword evidence="2 5" id="KW-0999">Mitochondrion inner membrane</keyword>
<evidence type="ECO:0000256" key="5">
    <source>
        <dbReference type="RuleBase" id="RU367043"/>
    </source>
</evidence>
<feature type="domain" description="Tim10-like" evidence="6">
    <location>
        <begin position="16"/>
        <end position="77"/>
    </location>
</feature>
<comment type="subcellular location">
    <subcellularLocation>
        <location evidence="5">Mitochondrion inner membrane</location>
        <topology evidence="5">Peripheral membrane protein</topology>
        <orientation evidence="5">Intermembrane side</orientation>
    </subcellularLocation>
</comment>
<sequence>MDQTQFTEQDQRELAQFLEGEQAKARVQQTVHSLTDSCWDKCISKVNSKLERTEEACLANCVERFLDTSVFIVKRLESLRSSGM</sequence>
<organism evidence="7 8">
    <name type="scientific">Syncephalastrum racemosum</name>
    <name type="common">Filamentous fungus</name>
    <dbReference type="NCBI Taxonomy" id="13706"/>
    <lineage>
        <taxon>Eukaryota</taxon>
        <taxon>Fungi</taxon>
        <taxon>Fungi incertae sedis</taxon>
        <taxon>Mucoromycota</taxon>
        <taxon>Mucoromycotina</taxon>
        <taxon>Mucoromycetes</taxon>
        <taxon>Mucorales</taxon>
        <taxon>Syncephalastraceae</taxon>
        <taxon>Syncephalastrum</taxon>
    </lineage>
</organism>
<dbReference type="OMA" id="NEICWDK"/>
<dbReference type="OrthoDB" id="344165at2759"/>
<evidence type="ECO:0000256" key="1">
    <source>
        <dbReference type="ARBA" id="ARBA00006720"/>
    </source>
</evidence>
<keyword evidence="4 5" id="KW-0811">Translocation</keyword>
<protein>
    <recommendedName>
        <fullName evidence="5">Mitochondrial import inner membrane translocase subunit</fullName>
    </recommendedName>
</protein>
<dbReference type="Gene3D" id="1.10.287.810">
    <property type="entry name" value="Mitochondrial import inner membrane translocase subunit tim13 like domains"/>
    <property type="match status" value="1"/>
</dbReference>
<dbReference type="InterPro" id="IPR035427">
    <property type="entry name" value="Tim10-like_dom_sf"/>
</dbReference>
<evidence type="ECO:0000313" key="7">
    <source>
        <dbReference type="EMBL" id="ORY99220.1"/>
    </source>
</evidence>
<keyword evidence="5" id="KW-0496">Mitochondrion</keyword>
<dbReference type="InterPro" id="IPR004217">
    <property type="entry name" value="Tim10-like"/>
</dbReference>
<comment type="similarity">
    <text evidence="1 5">Belongs to the small Tim family.</text>
</comment>
<dbReference type="EMBL" id="MCGN01000003">
    <property type="protein sequence ID" value="ORY99220.1"/>
    <property type="molecule type" value="Genomic_DNA"/>
</dbReference>
<comment type="subunit">
    <text evidence="5">Heterohexamer.</text>
</comment>
<proteinExistence type="inferred from homology"/>
<comment type="function">
    <text evidence="5">Mitochondrial intermembrane chaperone that participates in the import and insertion of some multi-pass transmembrane proteins into the mitochondrial inner membrane. Also required for the transfer of beta-barrel precursors from the TOM complex to the sorting and assembly machinery (SAM complex) of the outer membrane. Acts as a chaperone-like protein that protects the hydrophobic precursors from aggregation and guide them through the mitochondrial intermembrane space.</text>
</comment>
<keyword evidence="5" id="KW-0143">Chaperone</keyword>
<evidence type="ECO:0000256" key="3">
    <source>
        <dbReference type="ARBA" id="ARBA00022927"/>
    </source>
</evidence>
<dbReference type="STRING" id="13706.A0A1X2HJF9"/>
<evidence type="ECO:0000259" key="6">
    <source>
        <dbReference type="Pfam" id="PF02953"/>
    </source>
</evidence>
<evidence type="ECO:0000313" key="8">
    <source>
        <dbReference type="Proteomes" id="UP000242180"/>
    </source>
</evidence>
<accession>A0A1X2HJF9</accession>
<name>A0A1X2HJF9_SYNRA</name>
<dbReference type="GO" id="GO:0005743">
    <property type="term" value="C:mitochondrial inner membrane"/>
    <property type="evidence" value="ECO:0007669"/>
    <property type="project" value="UniProtKB-SubCell"/>
</dbReference>
<dbReference type="Proteomes" id="UP000242180">
    <property type="component" value="Unassembled WGS sequence"/>
</dbReference>
<keyword evidence="8" id="KW-1185">Reference proteome</keyword>
<evidence type="ECO:0000256" key="2">
    <source>
        <dbReference type="ARBA" id="ARBA00022792"/>
    </source>
</evidence>
<keyword evidence="2 5" id="KW-0472">Membrane</keyword>
<dbReference type="FunCoup" id="A0A1X2HJF9">
    <property type="interactions" value="170"/>
</dbReference>
<comment type="caution">
    <text evidence="7">The sequence shown here is derived from an EMBL/GenBank/DDBJ whole genome shotgun (WGS) entry which is preliminary data.</text>
</comment>
<dbReference type="GO" id="GO:0015031">
    <property type="term" value="P:protein transport"/>
    <property type="evidence" value="ECO:0007669"/>
    <property type="project" value="UniProtKB-KW"/>
</dbReference>